<keyword evidence="7" id="KW-1185">Reference proteome</keyword>
<dbReference type="Gene3D" id="1.10.10.10">
    <property type="entry name" value="Winged helix-like DNA-binding domain superfamily/Winged helix DNA-binding domain"/>
    <property type="match status" value="1"/>
</dbReference>
<dbReference type="AlphaFoldDB" id="A0A840VFH2"/>
<dbReference type="SUPFAM" id="SSF46785">
    <property type="entry name" value="Winged helix' DNA-binding domain"/>
    <property type="match status" value="1"/>
</dbReference>
<evidence type="ECO:0000256" key="1">
    <source>
        <dbReference type="ARBA" id="ARBA00009437"/>
    </source>
</evidence>
<dbReference type="Proteomes" id="UP000553706">
    <property type="component" value="Unassembled WGS sequence"/>
</dbReference>
<protein>
    <submittedName>
        <fullName evidence="6">DNA-binding transcriptional LysR family regulator</fullName>
    </submittedName>
</protein>
<dbReference type="CDD" id="cd05466">
    <property type="entry name" value="PBP2_LTTR_substrate"/>
    <property type="match status" value="1"/>
</dbReference>
<dbReference type="RefSeq" id="WP_183267463.1">
    <property type="nucleotide sequence ID" value="NZ_JACHFJ010000018.1"/>
</dbReference>
<dbReference type="Pfam" id="PF03466">
    <property type="entry name" value="LysR_substrate"/>
    <property type="match status" value="1"/>
</dbReference>
<keyword evidence="3 6" id="KW-0238">DNA-binding</keyword>
<dbReference type="PANTHER" id="PTHR30126">
    <property type="entry name" value="HTH-TYPE TRANSCRIPTIONAL REGULATOR"/>
    <property type="match status" value="1"/>
</dbReference>
<dbReference type="InterPro" id="IPR036390">
    <property type="entry name" value="WH_DNA-bd_sf"/>
</dbReference>
<keyword evidence="4" id="KW-0804">Transcription</keyword>
<dbReference type="Gene3D" id="3.40.190.10">
    <property type="entry name" value="Periplasmic binding protein-like II"/>
    <property type="match status" value="2"/>
</dbReference>
<evidence type="ECO:0000313" key="7">
    <source>
        <dbReference type="Proteomes" id="UP000553706"/>
    </source>
</evidence>
<evidence type="ECO:0000259" key="5">
    <source>
        <dbReference type="PROSITE" id="PS50931"/>
    </source>
</evidence>
<dbReference type="PANTHER" id="PTHR30126:SF98">
    <property type="entry name" value="HTH-TYPE TRANSCRIPTIONAL ACTIVATOR BAUR"/>
    <property type="match status" value="1"/>
</dbReference>
<sequence length="293" mass="32493">MPPIARLNEADLRLLRIFRTVVECGGFSLAEAELNISRPAISQHMADLEQRLGLILCQRGRAGFRLTEEGQAVYEALLRLLAAVENFRTEINAVHAHLRGELNIGITDNLVTSPRMRVTRALRALKTRGPDVRVNIRMIPPSQIERGVLDGQLHVGITPAGRTLPGLRELPLYDEVSHLYCAAEHPFFSRGDLNEASIAEADAVAPSGLAGMPRLRITATATDREGVAFLILTGCYIGFLPTHYARQWEERGLMRAIRPDLYVQAVEYQAVTLRSSHPNLVLSTFMRLLDEAG</sequence>
<dbReference type="GO" id="GO:0000976">
    <property type="term" value="F:transcription cis-regulatory region binding"/>
    <property type="evidence" value="ECO:0007669"/>
    <property type="project" value="TreeGrafter"/>
</dbReference>
<keyword evidence="2" id="KW-0805">Transcription regulation</keyword>
<evidence type="ECO:0000313" key="6">
    <source>
        <dbReference type="EMBL" id="MBB5374446.1"/>
    </source>
</evidence>
<feature type="domain" description="HTH lysR-type" evidence="5">
    <location>
        <begin position="11"/>
        <end position="67"/>
    </location>
</feature>
<dbReference type="SUPFAM" id="SSF53850">
    <property type="entry name" value="Periplasmic binding protein-like II"/>
    <property type="match status" value="1"/>
</dbReference>
<dbReference type="GO" id="GO:0003700">
    <property type="term" value="F:DNA-binding transcription factor activity"/>
    <property type="evidence" value="ECO:0007669"/>
    <property type="project" value="InterPro"/>
</dbReference>
<evidence type="ECO:0000256" key="3">
    <source>
        <dbReference type="ARBA" id="ARBA00023125"/>
    </source>
</evidence>
<evidence type="ECO:0000256" key="4">
    <source>
        <dbReference type="ARBA" id="ARBA00023163"/>
    </source>
</evidence>
<name>A0A840VFH2_9PROT</name>
<dbReference type="InterPro" id="IPR000847">
    <property type="entry name" value="LysR_HTH_N"/>
</dbReference>
<organism evidence="6 7">
    <name type="scientific">Acidocella aromatica</name>
    <dbReference type="NCBI Taxonomy" id="1303579"/>
    <lineage>
        <taxon>Bacteria</taxon>
        <taxon>Pseudomonadati</taxon>
        <taxon>Pseudomonadota</taxon>
        <taxon>Alphaproteobacteria</taxon>
        <taxon>Acetobacterales</taxon>
        <taxon>Acidocellaceae</taxon>
        <taxon>Acidocella</taxon>
    </lineage>
</organism>
<proteinExistence type="inferred from homology"/>
<dbReference type="Pfam" id="PF00126">
    <property type="entry name" value="HTH_1"/>
    <property type="match status" value="1"/>
</dbReference>
<dbReference type="InterPro" id="IPR005119">
    <property type="entry name" value="LysR_subst-bd"/>
</dbReference>
<evidence type="ECO:0000256" key="2">
    <source>
        <dbReference type="ARBA" id="ARBA00023015"/>
    </source>
</evidence>
<dbReference type="InterPro" id="IPR036388">
    <property type="entry name" value="WH-like_DNA-bd_sf"/>
</dbReference>
<reference evidence="6 7" key="1">
    <citation type="submission" date="2020-08" db="EMBL/GenBank/DDBJ databases">
        <title>Genomic Encyclopedia of Type Strains, Phase IV (KMG-IV): sequencing the most valuable type-strain genomes for metagenomic binning, comparative biology and taxonomic classification.</title>
        <authorList>
            <person name="Goeker M."/>
        </authorList>
    </citation>
    <scope>NUCLEOTIDE SEQUENCE [LARGE SCALE GENOMIC DNA]</scope>
    <source>
        <strain evidence="6 7">DSM 27026</strain>
    </source>
</reference>
<comment type="similarity">
    <text evidence="1">Belongs to the LysR transcriptional regulatory family.</text>
</comment>
<gene>
    <name evidence="6" type="ORF">HNP71_002720</name>
</gene>
<dbReference type="EMBL" id="JACHFJ010000018">
    <property type="protein sequence ID" value="MBB5374446.1"/>
    <property type="molecule type" value="Genomic_DNA"/>
</dbReference>
<accession>A0A840VFH2</accession>
<comment type="caution">
    <text evidence="6">The sequence shown here is derived from an EMBL/GenBank/DDBJ whole genome shotgun (WGS) entry which is preliminary data.</text>
</comment>
<dbReference type="PROSITE" id="PS50931">
    <property type="entry name" value="HTH_LYSR"/>
    <property type="match status" value="1"/>
</dbReference>